<evidence type="ECO:0000256" key="6">
    <source>
        <dbReference type="PROSITE-ProRule" id="PRU00024"/>
    </source>
</evidence>
<evidence type="ECO:0000256" key="5">
    <source>
        <dbReference type="ARBA" id="ARBA00023134"/>
    </source>
</evidence>
<feature type="domain" description="RING-type" evidence="8">
    <location>
        <begin position="15"/>
        <end position="55"/>
    </location>
</feature>
<dbReference type="PROSITE" id="PS00518">
    <property type="entry name" value="ZF_RING_1"/>
    <property type="match status" value="1"/>
</dbReference>
<dbReference type="EMBL" id="CP026250">
    <property type="protein sequence ID" value="AWP05020.1"/>
    <property type="molecule type" value="Genomic_DNA"/>
</dbReference>
<accession>A0A2U9BMJ5</accession>
<dbReference type="InterPro" id="IPR051051">
    <property type="entry name" value="E3_ubiq-ligase_TRIM/RNF"/>
</dbReference>
<dbReference type="GO" id="GO:0005525">
    <property type="term" value="F:GTP binding"/>
    <property type="evidence" value="ECO:0007669"/>
    <property type="project" value="UniProtKB-KW"/>
</dbReference>
<dbReference type="InterPro" id="IPR009000">
    <property type="entry name" value="Transl_B-barrel_sf"/>
</dbReference>
<dbReference type="Pfam" id="PF25600">
    <property type="entry name" value="TRIM_CC"/>
    <property type="match status" value="1"/>
</dbReference>
<dbReference type="PROSITE" id="PS50089">
    <property type="entry name" value="ZF_RING_2"/>
    <property type="match status" value="1"/>
</dbReference>
<keyword evidence="7" id="KW-0175">Coiled coil</keyword>
<dbReference type="InterPro" id="IPR058030">
    <property type="entry name" value="TRIM8/14/16/25/29/45/65_CC"/>
</dbReference>
<dbReference type="Gene3D" id="2.40.30.10">
    <property type="entry name" value="Translation factors"/>
    <property type="match status" value="1"/>
</dbReference>
<reference evidence="10 11" key="1">
    <citation type="submission" date="2017-12" db="EMBL/GenBank/DDBJ databases">
        <title>Integrating genomic resources of turbot (Scophthalmus maximus) in depth evaluation of genetic and physical mapping variation across individuals.</title>
        <authorList>
            <person name="Martinez P."/>
        </authorList>
    </citation>
    <scope>NUCLEOTIDE SEQUENCE [LARGE SCALE GENOMIC DNA]</scope>
</reference>
<evidence type="ECO:0000313" key="10">
    <source>
        <dbReference type="EMBL" id="AWP05020.1"/>
    </source>
</evidence>
<dbReference type="Gene3D" id="3.30.40.10">
    <property type="entry name" value="Zinc/RING finger domain, C3HC4 (zinc finger)"/>
    <property type="match status" value="1"/>
</dbReference>
<dbReference type="GO" id="GO:0008270">
    <property type="term" value="F:zinc ion binding"/>
    <property type="evidence" value="ECO:0007669"/>
    <property type="project" value="UniProtKB-KW"/>
</dbReference>
<gene>
    <name evidence="10" type="ORF">SMAX5B_021195</name>
</gene>
<dbReference type="Gene3D" id="4.10.830.40">
    <property type="match status" value="1"/>
</dbReference>
<dbReference type="SMART" id="SM00336">
    <property type="entry name" value="BBOX"/>
    <property type="match status" value="1"/>
</dbReference>
<evidence type="ECO:0000259" key="9">
    <source>
        <dbReference type="PROSITE" id="PS50119"/>
    </source>
</evidence>
<dbReference type="SUPFAM" id="SSF50465">
    <property type="entry name" value="EF-Tu/eEF-1alpha/eIF2-gamma C-terminal domain"/>
    <property type="match status" value="1"/>
</dbReference>
<feature type="coiled-coil region" evidence="7">
    <location>
        <begin position="223"/>
        <end position="250"/>
    </location>
</feature>
<dbReference type="Gene3D" id="3.40.50.300">
    <property type="entry name" value="P-loop containing nucleotide triphosphate hydrolases"/>
    <property type="match status" value="1"/>
</dbReference>
<dbReference type="InterPro" id="IPR009001">
    <property type="entry name" value="Transl_elong_EF1A/Init_IF2_C"/>
</dbReference>
<dbReference type="CDD" id="cd03694">
    <property type="entry name" value="GTPBP_II"/>
    <property type="match status" value="1"/>
</dbReference>
<dbReference type="SUPFAM" id="SSF52540">
    <property type="entry name" value="P-loop containing nucleoside triphosphate hydrolases"/>
    <property type="match status" value="1"/>
</dbReference>
<keyword evidence="1" id="KW-0479">Metal-binding</keyword>
<sequence length="523" mass="58587">MSAGSNLRSEDDFLCAICLDVFTDPVSTPCGHNFCKHCITTHWDMTVPSQCPMCKVVFDTRPELRVNTFISEMVAQFRARQKTSSSEQQVSEAARMALKSCLECLTSFCETPLEPHLTTPGLKRPDQLIDPVDNLEDRMCPKHQKPLELFCKTDQTCVCMLCTVLVHKDHEVVPLKDESEGKKAELQTTDAEIQQMIQKKRASVDRDLNQLMKDIEDKQTTTEKQAEDSVTELEQEITELMKRSAEVEQLCLSGDHLHLFTRGTTPSCGSHHHPGTTREHLGLAMALKVPIFIAVSKVDLCSRGTVERTVRQLERVLKQPGCNKVPLVVSTPDDAVTAAQQFTQSTCGVCREGERLVVGPTDEGRFLRLKVGSIQRNRSACRLLRAGQAATLALGNFDRSLLRKGMVMVSPKMNPTICCQFEAAIVLLFHAKTFRRGSQVTVHVGNVRQTATVEGLHGKDELRTGERAVVRFRFIKHPEYLRLGAKLLFREGVTKGIGHVARLLPPFQNHDQNQTLDQNLQEH</sequence>
<keyword evidence="5" id="KW-0342">GTP-binding</keyword>
<dbReference type="InterPro" id="IPR027417">
    <property type="entry name" value="P-loop_NTPase"/>
</dbReference>
<evidence type="ECO:0000259" key="8">
    <source>
        <dbReference type="PROSITE" id="PS50089"/>
    </source>
</evidence>
<feature type="domain" description="B box-type" evidence="9">
    <location>
        <begin position="135"/>
        <end position="175"/>
    </location>
</feature>
<dbReference type="InterPro" id="IPR001841">
    <property type="entry name" value="Znf_RING"/>
</dbReference>
<dbReference type="STRING" id="52904.ENSSMAP00000034225"/>
<keyword evidence="3 6" id="KW-0863">Zinc-finger</keyword>
<dbReference type="PANTHER" id="PTHR25465">
    <property type="entry name" value="B-BOX DOMAIN CONTAINING"/>
    <property type="match status" value="1"/>
</dbReference>
<dbReference type="InterPro" id="IPR017907">
    <property type="entry name" value="Znf_RING_CS"/>
</dbReference>
<dbReference type="SUPFAM" id="SSF57845">
    <property type="entry name" value="B-box zinc-binding domain"/>
    <property type="match status" value="1"/>
</dbReference>
<protein>
    <submittedName>
        <fullName evidence="10">Putative GTP-binding protein 2-like</fullName>
    </submittedName>
</protein>
<evidence type="ECO:0000256" key="3">
    <source>
        <dbReference type="ARBA" id="ARBA00022771"/>
    </source>
</evidence>
<evidence type="ECO:0000313" key="11">
    <source>
        <dbReference type="Proteomes" id="UP000246464"/>
    </source>
</evidence>
<dbReference type="Proteomes" id="UP000246464">
    <property type="component" value="Chromosome 8"/>
</dbReference>
<evidence type="ECO:0000256" key="7">
    <source>
        <dbReference type="SAM" id="Coils"/>
    </source>
</evidence>
<keyword evidence="11" id="KW-1185">Reference proteome</keyword>
<evidence type="ECO:0000256" key="1">
    <source>
        <dbReference type="ARBA" id="ARBA00022723"/>
    </source>
</evidence>
<evidence type="ECO:0000256" key="4">
    <source>
        <dbReference type="ARBA" id="ARBA00022833"/>
    </source>
</evidence>
<dbReference type="Gene3D" id="3.30.160.60">
    <property type="entry name" value="Classic Zinc Finger"/>
    <property type="match status" value="1"/>
</dbReference>
<dbReference type="SMART" id="SM00184">
    <property type="entry name" value="RING"/>
    <property type="match status" value="1"/>
</dbReference>
<dbReference type="CDD" id="cd19769">
    <property type="entry name" value="Bbox2_TRIM16-like"/>
    <property type="match status" value="1"/>
</dbReference>
<proteinExistence type="predicted"/>
<dbReference type="Pfam" id="PF13445">
    <property type="entry name" value="zf-RING_UBOX"/>
    <property type="match status" value="1"/>
</dbReference>
<dbReference type="SUPFAM" id="SSF57850">
    <property type="entry name" value="RING/U-box"/>
    <property type="match status" value="1"/>
</dbReference>
<dbReference type="PROSITE" id="PS50119">
    <property type="entry name" value="ZF_BBOX"/>
    <property type="match status" value="1"/>
</dbReference>
<name>A0A2U9BMJ5_SCOMX</name>
<dbReference type="InterPro" id="IPR013083">
    <property type="entry name" value="Znf_RING/FYVE/PHD"/>
</dbReference>
<dbReference type="SUPFAM" id="SSF50447">
    <property type="entry name" value="Translation proteins"/>
    <property type="match status" value="1"/>
</dbReference>
<evidence type="ECO:0000256" key="2">
    <source>
        <dbReference type="ARBA" id="ARBA00022741"/>
    </source>
</evidence>
<organism evidence="10 11">
    <name type="scientific">Scophthalmus maximus</name>
    <name type="common">Turbot</name>
    <name type="synonym">Psetta maxima</name>
    <dbReference type="NCBI Taxonomy" id="52904"/>
    <lineage>
        <taxon>Eukaryota</taxon>
        <taxon>Metazoa</taxon>
        <taxon>Chordata</taxon>
        <taxon>Craniata</taxon>
        <taxon>Vertebrata</taxon>
        <taxon>Euteleostomi</taxon>
        <taxon>Actinopterygii</taxon>
        <taxon>Neopterygii</taxon>
        <taxon>Teleostei</taxon>
        <taxon>Neoteleostei</taxon>
        <taxon>Acanthomorphata</taxon>
        <taxon>Carangaria</taxon>
        <taxon>Pleuronectiformes</taxon>
        <taxon>Pleuronectoidei</taxon>
        <taxon>Scophthalmidae</taxon>
        <taxon>Scophthalmus</taxon>
    </lineage>
</organism>
<dbReference type="InterPro" id="IPR000315">
    <property type="entry name" value="Znf_B-box"/>
</dbReference>
<dbReference type="CDD" id="cd03708">
    <property type="entry name" value="GTPBP_III"/>
    <property type="match status" value="1"/>
</dbReference>
<keyword evidence="4" id="KW-0862">Zinc</keyword>
<dbReference type="AlphaFoldDB" id="A0A2U9BMJ5"/>
<dbReference type="PANTHER" id="PTHR25465:SF32">
    <property type="entry name" value="BLOODTHIRSTY-RELATED GENE FAMILY, MEMBER 16 ISOFORM X1-RELATED"/>
    <property type="match status" value="1"/>
</dbReference>
<keyword evidence="2" id="KW-0547">Nucleotide-binding</keyword>
<dbReference type="InterPro" id="IPR027370">
    <property type="entry name" value="Znf-RING_euk"/>
</dbReference>